<evidence type="ECO:0000313" key="5">
    <source>
        <dbReference type="Proteomes" id="UP000199035"/>
    </source>
</evidence>
<sequence>MSSVVVAKDPNLKFLNTSRRIDQNNDCPLPMILKKGGKFDWDANSFITHYGGGSQTYNIRPLAKTVQKKAYSLNLFCDFLEDNSINLSEINDSTLYQYIKESKDRNIKDGTIIQHGRTAIEYIDYLSKMYPEWKLGTTGKDSDKIFSVHYEKLKFKKGSITGEYFYHESLVGLINIASEVEYVHDHELVMWLDAINCTTNHPRINTFLISRWEALTTLLDVTGSRISEAHEITRTMIKKAADSLFISDKQPIIRNIPIRKGKYKGKTRSVRTTHEDIQVILLYVHVIEDMFPDMEHDALFVDSVTGKPLKSTYLKNYAKKVINGSKYCEALRHLTNHSFRHRFITLNIAKSIKKISAQGSFSSILSVASNACRKVTMHANNESLSHYVHLATEYNEKNDQADIDMSNVSPQIRIRVKKMISIANLFRLKEINEAEALDSLLSTIDGFKKFT</sequence>
<evidence type="ECO:0000256" key="1">
    <source>
        <dbReference type="ARBA" id="ARBA00023125"/>
    </source>
</evidence>
<dbReference type="CDD" id="cd00397">
    <property type="entry name" value="DNA_BRE_C"/>
    <property type="match status" value="1"/>
</dbReference>
<keyword evidence="5" id="KW-1185">Reference proteome</keyword>
<dbReference type="SUPFAM" id="SSF56349">
    <property type="entry name" value="DNA breaking-rejoining enzymes"/>
    <property type="match status" value="1"/>
</dbReference>
<dbReference type="InterPro" id="IPR011010">
    <property type="entry name" value="DNA_brk_join_enz"/>
</dbReference>
<reference evidence="5" key="1">
    <citation type="submission" date="2016-10" db="EMBL/GenBank/DDBJ databases">
        <authorList>
            <person name="Varghese N."/>
            <person name="Submissions S."/>
        </authorList>
    </citation>
    <scope>NUCLEOTIDE SEQUENCE [LARGE SCALE GENOMIC DNA]</scope>
    <source>
        <strain evidence="5">ANC 5109</strain>
    </source>
</reference>
<dbReference type="Gene3D" id="1.10.150.130">
    <property type="match status" value="1"/>
</dbReference>
<dbReference type="RefSeq" id="WP_092692911.1">
    <property type="nucleotide sequence ID" value="NZ_FNPK01000046.1"/>
</dbReference>
<dbReference type="GO" id="GO:0015074">
    <property type="term" value="P:DNA integration"/>
    <property type="evidence" value="ECO:0007669"/>
    <property type="project" value="InterPro"/>
</dbReference>
<dbReference type="GO" id="GO:0003677">
    <property type="term" value="F:DNA binding"/>
    <property type="evidence" value="ECO:0007669"/>
    <property type="project" value="UniProtKB-KW"/>
</dbReference>
<dbReference type="STRING" id="595670.SAMN05421643_1465"/>
<evidence type="ECO:0000259" key="3">
    <source>
        <dbReference type="PROSITE" id="PS51898"/>
    </source>
</evidence>
<dbReference type="PROSITE" id="PS51898">
    <property type="entry name" value="TYR_RECOMBINASE"/>
    <property type="match status" value="1"/>
</dbReference>
<dbReference type="GO" id="GO:0006310">
    <property type="term" value="P:DNA recombination"/>
    <property type="evidence" value="ECO:0007669"/>
    <property type="project" value="UniProtKB-KW"/>
</dbReference>
<dbReference type="Gene3D" id="1.10.443.10">
    <property type="entry name" value="Intergrase catalytic core"/>
    <property type="match status" value="1"/>
</dbReference>
<protein>
    <submittedName>
        <fullName evidence="4">Phage integrase family protein</fullName>
    </submittedName>
</protein>
<proteinExistence type="predicted"/>
<feature type="domain" description="Tyr recombinase" evidence="3">
    <location>
        <begin position="178"/>
        <end position="400"/>
    </location>
</feature>
<evidence type="ECO:0000313" key="4">
    <source>
        <dbReference type="EMBL" id="SDY88128.1"/>
    </source>
</evidence>
<evidence type="ECO:0000256" key="2">
    <source>
        <dbReference type="ARBA" id="ARBA00023172"/>
    </source>
</evidence>
<dbReference type="Proteomes" id="UP000199035">
    <property type="component" value="Unassembled WGS sequence"/>
</dbReference>
<keyword evidence="2" id="KW-0233">DNA recombination</keyword>
<dbReference type="InterPro" id="IPR002104">
    <property type="entry name" value="Integrase_catalytic"/>
</dbReference>
<dbReference type="EMBL" id="FNPK01000046">
    <property type="protein sequence ID" value="SDY88128.1"/>
    <property type="molecule type" value="Genomic_DNA"/>
</dbReference>
<organism evidence="4 5">
    <name type="scientific">Acinetobacter kyonggiensis</name>
    <dbReference type="NCBI Taxonomy" id="595670"/>
    <lineage>
        <taxon>Bacteria</taxon>
        <taxon>Pseudomonadati</taxon>
        <taxon>Pseudomonadota</taxon>
        <taxon>Gammaproteobacteria</taxon>
        <taxon>Moraxellales</taxon>
        <taxon>Moraxellaceae</taxon>
        <taxon>Acinetobacter</taxon>
    </lineage>
</organism>
<dbReference type="AlphaFoldDB" id="A0A1H3NGZ9"/>
<dbReference type="InterPro" id="IPR013762">
    <property type="entry name" value="Integrase-like_cat_sf"/>
</dbReference>
<gene>
    <name evidence="4" type="ORF">SAMN05421643_1465</name>
</gene>
<keyword evidence="1" id="KW-0238">DNA-binding</keyword>
<name>A0A1H3NGZ9_9GAMM</name>
<dbReference type="InterPro" id="IPR010998">
    <property type="entry name" value="Integrase_recombinase_N"/>
</dbReference>
<accession>A0A1H3NGZ9</accession>